<keyword evidence="1" id="KW-1133">Transmembrane helix</keyword>
<keyword evidence="1" id="KW-0472">Membrane</keyword>
<keyword evidence="3" id="KW-1185">Reference proteome</keyword>
<evidence type="ECO:0000256" key="1">
    <source>
        <dbReference type="SAM" id="Phobius"/>
    </source>
</evidence>
<keyword evidence="1" id="KW-0812">Transmembrane</keyword>
<dbReference type="RefSeq" id="WP_212533819.1">
    <property type="nucleotide sequence ID" value="NZ_JAGSOG010000436.1"/>
</dbReference>
<evidence type="ECO:0000313" key="2">
    <source>
        <dbReference type="EMBL" id="MBR7839382.1"/>
    </source>
</evidence>
<sequence>MDALQHGYSIGFAVCGIAALVCAAVTIALLGGRSEQQEEIAMAELEPAV</sequence>
<organism evidence="2 3">
    <name type="scientific">Actinospica durhamensis</name>
    <dbReference type="NCBI Taxonomy" id="1508375"/>
    <lineage>
        <taxon>Bacteria</taxon>
        <taxon>Bacillati</taxon>
        <taxon>Actinomycetota</taxon>
        <taxon>Actinomycetes</taxon>
        <taxon>Catenulisporales</taxon>
        <taxon>Actinospicaceae</taxon>
        <taxon>Actinospica</taxon>
    </lineage>
</organism>
<protein>
    <submittedName>
        <fullName evidence="2">Uncharacterized protein</fullName>
    </submittedName>
</protein>
<evidence type="ECO:0000313" key="3">
    <source>
        <dbReference type="Proteomes" id="UP000675781"/>
    </source>
</evidence>
<dbReference type="Proteomes" id="UP000675781">
    <property type="component" value="Unassembled WGS sequence"/>
</dbReference>
<name>A0A941IUN9_9ACTN</name>
<proteinExistence type="predicted"/>
<dbReference type="EMBL" id="JAGSOG010000436">
    <property type="protein sequence ID" value="MBR7839382.1"/>
    <property type="molecule type" value="Genomic_DNA"/>
</dbReference>
<feature type="transmembrane region" description="Helical" evidence="1">
    <location>
        <begin position="6"/>
        <end position="30"/>
    </location>
</feature>
<comment type="caution">
    <text evidence="2">The sequence shown here is derived from an EMBL/GenBank/DDBJ whole genome shotgun (WGS) entry which is preliminary data.</text>
</comment>
<reference evidence="2" key="1">
    <citation type="submission" date="2021-04" db="EMBL/GenBank/DDBJ databases">
        <title>Genome based classification of Actinospica acidithermotolerans sp. nov., an actinobacterium isolated from an Indonesian hot spring.</title>
        <authorList>
            <person name="Kusuma A.B."/>
            <person name="Putra K.E."/>
            <person name="Nafisah S."/>
            <person name="Loh J."/>
            <person name="Nouioui I."/>
            <person name="Goodfellow M."/>
        </authorList>
    </citation>
    <scope>NUCLEOTIDE SEQUENCE</scope>
    <source>
        <strain evidence="2">CSCA 57</strain>
    </source>
</reference>
<gene>
    <name evidence="2" type="ORF">KDL01_39345</name>
</gene>
<accession>A0A941IUN9</accession>
<dbReference type="AlphaFoldDB" id="A0A941IUN9"/>